<comment type="caution">
    <text evidence="1">The sequence shown here is derived from an EMBL/GenBank/DDBJ whole genome shotgun (WGS) entry which is preliminary data.</text>
</comment>
<dbReference type="AlphaFoldDB" id="A0A6G0XRG1"/>
<dbReference type="VEuPathDB" id="FungiDB:AeMF1_015795"/>
<sequence length="182" mass="20479">MHGGAQVDTRGVIDLLQELRQRQIGDRGTLRNLRREWDILLFTHAATSEVNVAARNEKDYVTLEYASLVYYIRQHSSLLQVADGIDAVVDHFLGGEDEVEVPFDVMPTLRLLLALSGGSSGQTFADENLGQQTLKLLRNKKHSTQIEYNRRTGQDIVQSNVQLLNDPHILFHMHNTLSSADS</sequence>
<dbReference type="EMBL" id="VJMJ01000022">
    <property type="protein sequence ID" value="KAF0743058.1"/>
    <property type="molecule type" value="Genomic_DNA"/>
</dbReference>
<proteinExistence type="predicted"/>
<evidence type="ECO:0000313" key="1">
    <source>
        <dbReference type="EMBL" id="KAF0743058.1"/>
    </source>
</evidence>
<keyword evidence="2" id="KW-1185">Reference proteome</keyword>
<organism evidence="1 2">
    <name type="scientific">Aphanomyces euteiches</name>
    <dbReference type="NCBI Taxonomy" id="100861"/>
    <lineage>
        <taxon>Eukaryota</taxon>
        <taxon>Sar</taxon>
        <taxon>Stramenopiles</taxon>
        <taxon>Oomycota</taxon>
        <taxon>Saprolegniomycetes</taxon>
        <taxon>Saprolegniales</taxon>
        <taxon>Verrucalvaceae</taxon>
        <taxon>Aphanomyces</taxon>
    </lineage>
</organism>
<gene>
    <name evidence="1" type="ORF">Ae201684_002116</name>
</gene>
<reference evidence="1 2" key="1">
    <citation type="submission" date="2019-07" db="EMBL/GenBank/DDBJ databases">
        <title>Genomics analysis of Aphanomyces spp. identifies a new class of oomycete effector associated with host adaptation.</title>
        <authorList>
            <person name="Gaulin E."/>
        </authorList>
    </citation>
    <scope>NUCLEOTIDE SEQUENCE [LARGE SCALE GENOMIC DNA]</scope>
    <source>
        <strain evidence="1 2">ATCC 201684</strain>
    </source>
</reference>
<dbReference type="Proteomes" id="UP000481153">
    <property type="component" value="Unassembled WGS sequence"/>
</dbReference>
<name>A0A6G0XRG1_9STRA</name>
<protein>
    <submittedName>
        <fullName evidence="1">Uncharacterized protein</fullName>
    </submittedName>
</protein>
<accession>A0A6G0XRG1</accession>
<evidence type="ECO:0000313" key="2">
    <source>
        <dbReference type="Proteomes" id="UP000481153"/>
    </source>
</evidence>